<dbReference type="GO" id="GO:0032259">
    <property type="term" value="P:methylation"/>
    <property type="evidence" value="ECO:0007669"/>
    <property type="project" value="UniProtKB-KW"/>
</dbReference>
<evidence type="ECO:0000313" key="3">
    <source>
        <dbReference type="Proteomes" id="UP000033115"/>
    </source>
</evidence>
<accession>A0A0E3MA66</accession>
<dbReference type="RefSeq" id="WP_029162571.1">
    <property type="nucleotide sequence ID" value="NZ_CP009933.1"/>
</dbReference>
<organism evidence="2 3">
    <name type="scientific">Clostridium scatologenes</name>
    <dbReference type="NCBI Taxonomy" id="1548"/>
    <lineage>
        <taxon>Bacteria</taxon>
        <taxon>Bacillati</taxon>
        <taxon>Bacillota</taxon>
        <taxon>Clostridia</taxon>
        <taxon>Eubacteriales</taxon>
        <taxon>Clostridiaceae</taxon>
        <taxon>Clostridium</taxon>
    </lineage>
</organism>
<dbReference type="KEGG" id="csq:CSCA_3240"/>
<dbReference type="Pfam" id="PF13847">
    <property type="entry name" value="Methyltransf_31"/>
    <property type="match status" value="1"/>
</dbReference>
<dbReference type="HOGENOM" id="CLU_039068_9_1_9"/>
<dbReference type="GO" id="GO:0008168">
    <property type="term" value="F:methyltransferase activity"/>
    <property type="evidence" value="ECO:0007669"/>
    <property type="project" value="UniProtKB-KW"/>
</dbReference>
<feature type="domain" description="Methyltransferase" evidence="1">
    <location>
        <begin position="39"/>
        <end position="144"/>
    </location>
</feature>
<proteinExistence type="predicted"/>
<protein>
    <submittedName>
        <fullName evidence="2">Methyltransferase domain protein</fullName>
    </submittedName>
</protein>
<evidence type="ECO:0000259" key="1">
    <source>
        <dbReference type="Pfam" id="PF13847"/>
    </source>
</evidence>
<dbReference type="PANTHER" id="PTHR44068:SF11">
    <property type="entry name" value="GERANYL DIPHOSPHATE 2-C-METHYLTRANSFERASE"/>
    <property type="match status" value="1"/>
</dbReference>
<dbReference type="Gene3D" id="3.40.50.150">
    <property type="entry name" value="Vaccinia Virus protein VP39"/>
    <property type="match status" value="1"/>
</dbReference>
<dbReference type="InterPro" id="IPR029063">
    <property type="entry name" value="SAM-dependent_MTases_sf"/>
</dbReference>
<gene>
    <name evidence="2" type="ORF">CSCA_3240</name>
</gene>
<dbReference type="EMBL" id="CP009933">
    <property type="protein sequence ID" value="AKA70365.1"/>
    <property type="molecule type" value="Genomic_DNA"/>
</dbReference>
<keyword evidence="2" id="KW-0808">Transferase</keyword>
<dbReference type="InterPro" id="IPR025714">
    <property type="entry name" value="Methyltranfer_dom"/>
</dbReference>
<dbReference type="STRING" id="1548.CSCA_3240"/>
<reference evidence="2 3" key="1">
    <citation type="journal article" date="2015" name="J. Biotechnol.">
        <title>Complete genome sequence of a malodorant-producing acetogen, Clostridium scatologenes ATCC 25775(T).</title>
        <authorList>
            <person name="Zhu Z."/>
            <person name="Guo T."/>
            <person name="Zheng H."/>
            <person name="Song T."/>
            <person name="Ouyang P."/>
            <person name="Xie J."/>
        </authorList>
    </citation>
    <scope>NUCLEOTIDE SEQUENCE [LARGE SCALE GENOMIC DNA]</scope>
    <source>
        <strain evidence="2 3">ATCC 25775</strain>
    </source>
</reference>
<dbReference type="CDD" id="cd02440">
    <property type="entry name" value="AdoMet_MTases"/>
    <property type="match status" value="1"/>
</dbReference>
<dbReference type="Proteomes" id="UP000033115">
    <property type="component" value="Chromosome"/>
</dbReference>
<dbReference type="PANTHER" id="PTHR44068">
    <property type="entry name" value="ZGC:194242"/>
    <property type="match status" value="1"/>
</dbReference>
<name>A0A0E3MA66_CLOSL</name>
<dbReference type="InterPro" id="IPR050447">
    <property type="entry name" value="Erg6_SMT_methyltransf"/>
</dbReference>
<evidence type="ECO:0000313" key="2">
    <source>
        <dbReference type="EMBL" id="AKA70365.1"/>
    </source>
</evidence>
<keyword evidence="2" id="KW-0489">Methyltransferase</keyword>
<dbReference type="AlphaFoldDB" id="A0A0E3MA66"/>
<dbReference type="SUPFAM" id="SSF53335">
    <property type="entry name" value="S-adenosyl-L-methionine-dependent methyltransferases"/>
    <property type="match status" value="1"/>
</dbReference>
<sequence length="245" mass="27579">MTNCCNAYESEHMRNITGATLRPGGFTLTDKAVEFCKFSSNDSVMDLGCGMGATLNHLYEKYNIKAVGIDPSEKLIDIGKKNYGYLNFVRGRGEEIPFENEKFNGVFAECTLSLMENLDGVISEVFRVLKIGGWFVSTDVYAKKPEFIDELQGISVNSCMRSLHNLKLLREKIEKAGFEIMLLEDCSDMLKALMVKTIFSYGSMSVFWNKAAQCSIDGKKFQSLLKNCKPGYFIMIARKVDECCE</sequence>
<keyword evidence="3" id="KW-1185">Reference proteome</keyword>
<dbReference type="NCBIfam" id="NF045667">
    <property type="entry name" value="MTase_DVU1556"/>
    <property type="match status" value="1"/>
</dbReference>